<protein>
    <submittedName>
        <fullName evidence="2">Uncharacterized protein</fullName>
    </submittedName>
</protein>
<keyword evidence="3" id="KW-1185">Reference proteome</keyword>
<name>A0A7L7Z294_9MICO</name>
<accession>A0A7L7Z294</accession>
<evidence type="ECO:0000313" key="2">
    <source>
        <dbReference type="EMBL" id="QOD43858.1"/>
    </source>
</evidence>
<evidence type="ECO:0000256" key="1">
    <source>
        <dbReference type="SAM" id="Phobius"/>
    </source>
</evidence>
<keyword evidence="1" id="KW-0472">Membrane</keyword>
<gene>
    <name evidence="2" type="ORF">H9X71_00300</name>
</gene>
<keyword evidence="1" id="KW-0812">Transmembrane</keyword>
<dbReference type="Proteomes" id="UP000516660">
    <property type="component" value="Chromosome"/>
</dbReference>
<organism evidence="2 3">
    <name type="scientific">Clavibacter zhangzhiyongii</name>
    <dbReference type="NCBI Taxonomy" id="2768071"/>
    <lineage>
        <taxon>Bacteria</taxon>
        <taxon>Bacillati</taxon>
        <taxon>Actinomycetota</taxon>
        <taxon>Actinomycetes</taxon>
        <taxon>Micrococcales</taxon>
        <taxon>Microbacteriaceae</taxon>
        <taxon>Clavibacter</taxon>
    </lineage>
</organism>
<dbReference type="RefSeq" id="WP_191147795.1">
    <property type="nucleotide sequence ID" value="NZ_CP061274.1"/>
</dbReference>
<dbReference type="KEGG" id="czh:H9X71_00300"/>
<proteinExistence type="predicted"/>
<dbReference type="AlphaFoldDB" id="A0A7L7Z294"/>
<feature type="transmembrane region" description="Helical" evidence="1">
    <location>
        <begin position="16"/>
        <end position="37"/>
    </location>
</feature>
<keyword evidence="1" id="KW-1133">Transmembrane helix</keyword>
<dbReference type="EMBL" id="CP061274">
    <property type="protein sequence ID" value="QOD43858.1"/>
    <property type="molecule type" value="Genomic_DNA"/>
</dbReference>
<evidence type="ECO:0000313" key="3">
    <source>
        <dbReference type="Proteomes" id="UP000516660"/>
    </source>
</evidence>
<reference evidence="2 3" key="1">
    <citation type="submission" date="2020-08" db="EMBL/GenBank/DDBJ databases">
        <title>Description of Clavibacter zhangzhiyonge sp. nov., a phytopathogenic actinobacterium isolated from barley seeds, causing leaf brown spot and decline.</title>
        <authorList>
            <person name="Tian Q."/>
            <person name="Chuan J."/>
            <person name="Zhao W."/>
            <person name="Li X."/>
        </authorList>
    </citation>
    <scope>NUCLEOTIDE SEQUENCE [LARGE SCALE GENOMIC DNA]</scope>
    <source>
        <strain evidence="2 3">DM1</strain>
    </source>
</reference>
<sequence>MDDTYDSIVLPTGYDVVWSIVTVVVLVAIVIALVALSRSLRAGHRARVASAALDEARLELVRDRTARLRAGLPDVGGPGSEDPAA</sequence>